<dbReference type="OrthoDB" id="5382443at2"/>
<evidence type="ECO:0000313" key="3">
    <source>
        <dbReference type="Proteomes" id="UP000295680"/>
    </source>
</evidence>
<evidence type="ECO:0000313" key="2">
    <source>
        <dbReference type="EMBL" id="TCO52457.1"/>
    </source>
</evidence>
<proteinExistence type="predicted"/>
<sequence>MTEPQREQLAEAQAELLRALLAGGPTPSGFDPERLRVEADALLAKRRRVVAMLEPDARAELDDDFVQLFNEYARTNPRQVGTRAREDAAGFVEWARGQGRLERPRTRWWTFRRATGNGR</sequence>
<dbReference type="InterPro" id="IPR058711">
    <property type="entry name" value="SCO6045-like_C"/>
</dbReference>
<evidence type="ECO:0000259" key="1">
    <source>
        <dbReference type="Pfam" id="PF26136"/>
    </source>
</evidence>
<accession>A0A4R2J431</accession>
<name>A0A4R2J431_9PSEU</name>
<reference evidence="2 3" key="1">
    <citation type="submission" date="2019-03" db="EMBL/GenBank/DDBJ databases">
        <title>Genomic Encyclopedia of Type Strains, Phase IV (KMG-IV): sequencing the most valuable type-strain genomes for metagenomic binning, comparative biology and taxonomic classification.</title>
        <authorList>
            <person name="Goeker M."/>
        </authorList>
    </citation>
    <scope>NUCLEOTIDE SEQUENCE [LARGE SCALE GENOMIC DNA]</scope>
    <source>
        <strain evidence="2 3">DSM 45934</strain>
    </source>
</reference>
<dbReference type="Pfam" id="PF26136">
    <property type="entry name" value="SCO6045_C"/>
    <property type="match status" value="1"/>
</dbReference>
<keyword evidence="3" id="KW-1185">Reference proteome</keyword>
<dbReference type="RefSeq" id="WP_132124388.1">
    <property type="nucleotide sequence ID" value="NZ_SLWS01000012.1"/>
</dbReference>
<feature type="domain" description="SCO6045-like C-terminal" evidence="1">
    <location>
        <begin position="10"/>
        <end position="96"/>
    </location>
</feature>
<dbReference type="AlphaFoldDB" id="A0A4R2J431"/>
<organism evidence="2 3">
    <name type="scientific">Actinocrispum wychmicini</name>
    <dbReference type="NCBI Taxonomy" id="1213861"/>
    <lineage>
        <taxon>Bacteria</taxon>
        <taxon>Bacillati</taxon>
        <taxon>Actinomycetota</taxon>
        <taxon>Actinomycetes</taxon>
        <taxon>Pseudonocardiales</taxon>
        <taxon>Pseudonocardiaceae</taxon>
        <taxon>Actinocrispum</taxon>
    </lineage>
</organism>
<protein>
    <recommendedName>
        <fullName evidence="1">SCO6045-like C-terminal domain-containing protein</fullName>
    </recommendedName>
</protein>
<dbReference type="EMBL" id="SLWS01000012">
    <property type="protein sequence ID" value="TCO52457.1"/>
    <property type="molecule type" value="Genomic_DNA"/>
</dbReference>
<comment type="caution">
    <text evidence="2">The sequence shown here is derived from an EMBL/GenBank/DDBJ whole genome shotgun (WGS) entry which is preliminary data.</text>
</comment>
<gene>
    <name evidence="2" type="ORF">EV192_112189</name>
</gene>
<dbReference type="Proteomes" id="UP000295680">
    <property type="component" value="Unassembled WGS sequence"/>
</dbReference>